<dbReference type="GO" id="GO:0016787">
    <property type="term" value="F:hydrolase activity"/>
    <property type="evidence" value="ECO:0007669"/>
    <property type="project" value="UniProtKB-KW"/>
</dbReference>
<dbReference type="CDD" id="cd00175">
    <property type="entry name" value="SNc"/>
    <property type="match status" value="1"/>
</dbReference>
<evidence type="ECO:0000256" key="2">
    <source>
        <dbReference type="ARBA" id="ARBA00022759"/>
    </source>
</evidence>
<feature type="domain" description="TNase-like" evidence="5">
    <location>
        <begin position="31"/>
        <end position="178"/>
    </location>
</feature>
<accession>A0A7C2ZHY8</accession>
<dbReference type="EMBL" id="DSFP01000068">
    <property type="protein sequence ID" value="HEW46626.1"/>
    <property type="molecule type" value="Genomic_DNA"/>
</dbReference>
<dbReference type="GO" id="GO:0004519">
    <property type="term" value="F:endonuclease activity"/>
    <property type="evidence" value="ECO:0007669"/>
    <property type="project" value="UniProtKB-KW"/>
</dbReference>
<feature type="chain" id="PRO_5027995837" evidence="4">
    <location>
        <begin position="24"/>
        <end position="178"/>
    </location>
</feature>
<dbReference type="PANTHER" id="PTHR12302:SF3">
    <property type="entry name" value="SERINE_THREONINE-PROTEIN KINASE 31"/>
    <property type="match status" value="1"/>
</dbReference>
<evidence type="ECO:0000256" key="1">
    <source>
        <dbReference type="ARBA" id="ARBA00022722"/>
    </source>
</evidence>
<evidence type="ECO:0000259" key="5">
    <source>
        <dbReference type="PROSITE" id="PS50830"/>
    </source>
</evidence>
<evidence type="ECO:0000313" key="6">
    <source>
        <dbReference type="EMBL" id="HEW46626.1"/>
    </source>
</evidence>
<dbReference type="SUPFAM" id="SSF50199">
    <property type="entry name" value="Staphylococcal nuclease"/>
    <property type="match status" value="1"/>
</dbReference>
<dbReference type="GO" id="GO:0003676">
    <property type="term" value="F:nucleic acid binding"/>
    <property type="evidence" value="ECO:0007669"/>
    <property type="project" value="InterPro"/>
</dbReference>
<protein>
    <submittedName>
        <fullName evidence="6">Thermonuclease</fullName>
    </submittedName>
</protein>
<comment type="caution">
    <text evidence="6">The sequence shown here is derived from an EMBL/GenBank/DDBJ whole genome shotgun (WGS) entry which is preliminary data.</text>
</comment>
<dbReference type="InterPro" id="IPR002071">
    <property type="entry name" value="Thermonucl_AS"/>
</dbReference>
<dbReference type="InterPro" id="IPR016071">
    <property type="entry name" value="Staphylococal_nuclease_OB-fold"/>
</dbReference>
<dbReference type="Gene3D" id="2.40.50.90">
    <property type="match status" value="1"/>
</dbReference>
<dbReference type="SMART" id="SM00318">
    <property type="entry name" value="SNc"/>
    <property type="match status" value="1"/>
</dbReference>
<name>A0A7C2ZHY8_9AQUI</name>
<dbReference type="AlphaFoldDB" id="A0A7C2ZHY8"/>
<reference evidence="6" key="1">
    <citation type="journal article" date="2020" name="mSystems">
        <title>Genome- and Community-Level Interaction Insights into Carbon Utilization and Element Cycling Functions of Hydrothermarchaeota in Hydrothermal Sediment.</title>
        <authorList>
            <person name="Zhou Z."/>
            <person name="Liu Y."/>
            <person name="Xu W."/>
            <person name="Pan J."/>
            <person name="Luo Z.H."/>
            <person name="Li M."/>
        </authorList>
    </citation>
    <scope>NUCLEOTIDE SEQUENCE [LARGE SCALE GENOMIC DNA]</scope>
    <source>
        <strain evidence="6">SpSt-132</strain>
    </source>
</reference>
<evidence type="ECO:0000256" key="3">
    <source>
        <dbReference type="ARBA" id="ARBA00022801"/>
    </source>
</evidence>
<proteinExistence type="predicted"/>
<sequence length="178" mass="20518">MKLKVLLFFLLTLLTSCSKYNYAKAEKAPSNTTPCTVVRVVDGDTFHCTLSNGEEVKVRLIGVDTPESADNPKARRDSERTGQSLEEIIKMGRQAKEFTKRLLPKGEKVYLEFDVQKTDKYGRLLAYVWLSDGRMLNEVLIREGYAQVYTIPPNVKYQERFLEAQRYARENRKGLWGQ</sequence>
<feature type="signal peptide" evidence="4">
    <location>
        <begin position="1"/>
        <end position="23"/>
    </location>
</feature>
<organism evidence="6">
    <name type="scientific">Hydrogenobacter sp</name>
    <dbReference type="NCBI Taxonomy" id="2152829"/>
    <lineage>
        <taxon>Bacteria</taxon>
        <taxon>Pseudomonadati</taxon>
        <taxon>Aquificota</taxon>
        <taxon>Aquificia</taxon>
        <taxon>Aquificales</taxon>
        <taxon>Aquificaceae</taxon>
        <taxon>Hydrogenobacter</taxon>
    </lineage>
</organism>
<gene>
    <name evidence="6" type="ORF">ENO47_08200</name>
</gene>
<keyword evidence="3" id="KW-0378">Hydrolase</keyword>
<keyword evidence="1" id="KW-0540">Nuclease</keyword>
<dbReference type="PROSITE" id="PS01284">
    <property type="entry name" value="TNASE_2"/>
    <property type="match status" value="1"/>
</dbReference>
<dbReference type="PROSITE" id="PS50830">
    <property type="entry name" value="TNASE_3"/>
    <property type="match status" value="1"/>
</dbReference>
<keyword evidence="2" id="KW-0255">Endonuclease</keyword>
<keyword evidence="4" id="KW-0732">Signal</keyword>
<evidence type="ECO:0000256" key="4">
    <source>
        <dbReference type="SAM" id="SignalP"/>
    </source>
</evidence>
<dbReference type="PROSITE" id="PS51257">
    <property type="entry name" value="PROKAR_LIPOPROTEIN"/>
    <property type="match status" value="1"/>
</dbReference>
<dbReference type="InterPro" id="IPR035437">
    <property type="entry name" value="SNase_OB-fold_sf"/>
</dbReference>
<dbReference type="PANTHER" id="PTHR12302">
    <property type="entry name" value="EBNA2 BINDING PROTEIN P100"/>
    <property type="match status" value="1"/>
</dbReference>
<dbReference type="Pfam" id="PF00565">
    <property type="entry name" value="SNase"/>
    <property type="match status" value="1"/>
</dbReference>